<dbReference type="InterPro" id="IPR052289">
    <property type="entry name" value="Calcyclin-binding_UBL-bridge"/>
</dbReference>
<feature type="region of interest" description="Disordered" evidence="1">
    <location>
        <begin position="77"/>
        <end position="96"/>
    </location>
</feature>
<gene>
    <name evidence="2" type="ORF">HTAM1171_LOCUS3838</name>
</gene>
<protein>
    <recommendedName>
        <fullName evidence="3">CS domain-containing protein</fullName>
    </recommendedName>
</protein>
<dbReference type="GO" id="GO:0005634">
    <property type="term" value="C:nucleus"/>
    <property type="evidence" value="ECO:0007669"/>
    <property type="project" value="TreeGrafter"/>
</dbReference>
<organism evidence="2">
    <name type="scientific">Helicotheca tamesis</name>
    <dbReference type="NCBI Taxonomy" id="374047"/>
    <lineage>
        <taxon>Eukaryota</taxon>
        <taxon>Sar</taxon>
        <taxon>Stramenopiles</taxon>
        <taxon>Ochrophyta</taxon>
        <taxon>Bacillariophyta</taxon>
        <taxon>Mediophyceae</taxon>
        <taxon>Lithodesmiophycidae</taxon>
        <taxon>Lithodesmiales</taxon>
        <taxon>Lithodesmiaceae</taxon>
        <taxon>Helicotheca</taxon>
    </lineage>
</organism>
<dbReference type="EMBL" id="HBGV01006307">
    <property type="protein sequence ID" value="CAD9481939.1"/>
    <property type="molecule type" value="Transcribed_RNA"/>
</dbReference>
<sequence>MSEDNKESTVVVEDTTEQTAENTETAKNHNTKESLSKSALQDNIEKKGKNAYYFAHAHKATGPKWDGKIEPKLLSRHSTSHLEQNDDKENTSSSAFSSVASLQKSMPSFDIHKSNIQKYAFLDDTKKVKIYIEMEGVGERCTNEDDISLVHTESSFCLIVKNYEEDEETNEDEEKCLSFGRLYGSIESASFKKKMDKIIITLVKKEVKEWSSIGAKGDE</sequence>
<name>A0A7S2H6N3_9STRA</name>
<evidence type="ECO:0000313" key="2">
    <source>
        <dbReference type="EMBL" id="CAD9481939.1"/>
    </source>
</evidence>
<dbReference type="Gene3D" id="2.60.40.790">
    <property type="match status" value="1"/>
</dbReference>
<dbReference type="PANTHER" id="PTHR13164:SF6">
    <property type="entry name" value="CS DOMAIN-CONTAINING PROTEIN"/>
    <property type="match status" value="1"/>
</dbReference>
<accession>A0A7S2H6N3</accession>
<dbReference type="AlphaFoldDB" id="A0A7S2H6N3"/>
<dbReference type="PANTHER" id="PTHR13164">
    <property type="entry name" value="CALICYLIN BINDING PROTEIN"/>
    <property type="match status" value="1"/>
</dbReference>
<feature type="compositionally biased region" description="Basic and acidic residues" evidence="1">
    <location>
        <begin position="24"/>
        <end position="35"/>
    </location>
</feature>
<feature type="region of interest" description="Disordered" evidence="1">
    <location>
        <begin position="1"/>
        <end position="41"/>
    </location>
</feature>
<evidence type="ECO:0000256" key="1">
    <source>
        <dbReference type="SAM" id="MobiDB-lite"/>
    </source>
</evidence>
<evidence type="ECO:0008006" key="3">
    <source>
        <dbReference type="Google" id="ProtNLM"/>
    </source>
</evidence>
<dbReference type="SUPFAM" id="SSF49764">
    <property type="entry name" value="HSP20-like chaperones"/>
    <property type="match status" value="1"/>
</dbReference>
<reference evidence="2" key="1">
    <citation type="submission" date="2021-01" db="EMBL/GenBank/DDBJ databases">
        <authorList>
            <person name="Corre E."/>
            <person name="Pelletier E."/>
            <person name="Niang G."/>
            <person name="Scheremetjew M."/>
            <person name="Finn R."/>
            <person name="Kale V."/>
            <person name="Holt S."/>
            <person name="Cochrane G."/>
            <person name="Meng A."/>
            <person name="Brown T."/>
            <person name="Cohen L."/>
        </authorList>
    </citation>
    <scope>NUCLEOTIDE SEQUENCE</scope>
    <source>
        <strain evidence="2">CCMP826</strain>
    </source>
</reference>
<proteinExistence type="predicted"/>
<dbReference type="InterPro" id="IPR008978">
    <property type="entry name" value="HSP20-like_chaperone"/>
</dbReference>